<dbReference type="PANTHER" id="PTHR14327">
    <property type="entry name" value="CATION CHANNEL SPERM-ASSOCIATED PROTEIN SUBUNIT GAMMA"/>
    <property type="match status" value="1"/>
</dbReference>
<reference evidence="8 9" key="1">
    <citation type="submission" date="2022-11" db="EMBL/GenBank/DDBJ databases">
        <title>Whole genome sequence of Eschrichtius robustus ER-17-0199.</title>
        <authorList>
            <person name="Bruniche-Olsen A."/>
            <person name="Black A.N."/>
            <person name="Fields C.J."/>
            <person name="Walden K."/>
            <person name="Dewoody J.A."/>
        </authorList>
    </citation>
    <scope>NUCLEOTIDE SEQUENCE [LARGE SCALE GENOMIC DNA]</scope>
    <source>
        <strain evidence="8">ER-17-0199</strain>
        <tissue evidence="8">Blubber</tissue>
    </source>
</reference>
<dbReference type="InterPro" id="IPR053872">
    <property type="entry name" value="CATSPERG_N"/>
</dbReference>
<evidence type="ECO:0000259" key="5">
    <source>
        <dbReference type="Pfam" id="PF22840"/>
    </source>
</evidence>
<dbReference type="InterPro" id="IPR053871">
    <property type="entry name" value="CATSPERG_beta-prop"/>
</dbReference>
<evidence type="ECO:0000256" key="2">
    <source>
        <dbReference type="SAM" id="Phobius"/>
    </source>
</evidence>
<evidence type="ECO:0000259" key="7">
    <source>
        <dbReference type="Pfam" id="PF22851"/>
    </source>
</evidence>
<evidence type="ECO:0000313" key="9">
    <source>
        <dbReference type="Proteomes" id="UP001159641"/>
    </source>
</evidence>
<feature type="domain" description="CATSPERG Ig-like" evidence="7">
    <location>
        <begin position="748"/>
        <end position="870"/>
    </location>
</feature>
<keyword evidence="9" id="KW-1185">Reference proteome</keyword>
<dbReference type="PANTHER" id="PTHR14327:SF1">
    <property type="entry name" value="CATION CHANNEL SPERM-ASSOCIATED AUXILIARY SUBUNIT GAMMA"/>
    <property type="match status" value="1"/>
</dbReference>
<evidence type="ECO:0000259" key="6">
    <source>
        <dbReference type="Pfam" id="PF22846"/>
    </source>
</evidence>
<feature type="transmembrane region" description="Helical" evidence="2">
    <location>
        <begin position="1057"/>
        <end position="1077"/>
    </location>
</feature>
<dbReference type="Pfam" id="PF22840">
    <property type="entry name" value="CATSPERG_NTD"/>
    <property type="match status" value="1"/>
</dbReference>
<keyword evidence="2" id="KW-0472">Membrane</keyword>
<dbReference type="GO" id="GO:0097228">
    <property type="term" value="C:sperm principal piece"/>
    <property type="evidence" value="ECO:0007669"/>
    <property type="project" value="InterPro"/>
</dbReference>
<dbReference type="Pfam" id="PF15064">
    <property type="entry name" value="CATSPERG_beta-prop"/>
    <property type="match status" value="1"/>
</dbReference>
<evidence type="ECO:0000256" key="3">
    <source>
        <dbReference type="SAM" id="SignalP"/>
    </source>
</evidence>
<keyword evidence="2" id="KW-1133">Transmembrane helix</keyword>
<evidence type="ECO:0000256" key="1">
    <source>
        <dbReference type="SAM" id="MobiDB-lite"/>
    </source>
</evidence>
<accession>A0AB34GFL2</accession>
<feature type="signal peptide" evidence="3">
    <location>
        <begin position="1"/>
        <end position="32"/>
    </location>
</feature>
<organism evidence="8 9">
    <name type="scientific">Eschrichtius robustus</name>
    <name type="common">California gray whale</name>
    <name type="synonym">Eschrichtius gibbosus</name>
    <dbReference type="NCBI Taxonomy" id="9764"/>
    <lineage>
        <taxon>Eukaryota</taxon>
        <taxon>Metazoa</taxon>
        <taxon>Chordata</taxon>
        <taxon>Craniata</taxon>
        <taxon>Vertebrata</taxon>
        <taxon>Euteleostomi</taxon>
        <taxon>Mammalia</taxon>
        <taxon>Eutheria</taxon>
        <taxon>Laurasiatheria</taxon>
        <taxon>Artiodactyla</taxon>
        <taxon>Whippomorpha</taxon>
        <taxon>Cetacea</taxon>
        <taxon>Mysticeti</taxon>
        <taxon>Eschrichtiidae</taxon>
        <taxon>Eschrichtius</taxon>
    </lineage>
</organism>
<gene>
    <name evidence="8" type="ORF">J1605_014455</name>
</gene>
<evidence type="ECO:0008006" key="10">
    <source>
        <dbReference type="Google" id="ProtNLM"/>
    </source>
</evidence>
<dbReference type="InterPro" id="IPR053873">
    <property type="entry name" value="CATSPERG_C"/>
</dbReference>
<dbReference type="AlphaFoldDB" id="A0AB34GFL2"/>
<dbReference type="Pfam" id="PF22851">
    <property type="entry name" value="CATSPERG_Ig-like"/>
    <property type="match status" value="1"/>
</dbReference>
<feature type="region of interest" description="Disordered" evidence="1">
    <location>
        <begin position="1136"/>
        <end position="1156"/>
    </location>
</feature>
<feature type="domain" description="CATSPERG C-terminal" evidence="6">
    <location>
        <begin position="896"/>
        <end position="1097"/>
    </location>
</feature>
<proteinExistence type="predicted"/>
<evidence type="ECO:0000259" key="4">
    <source>
        <dbReference type="Pfam" id="PF15064"/>
    </source>
</evidence>
<name>A0AB34GFL2_ESCRO</name>
<sequence length="1156" mass="132655">MSPAGPAWPRLRVLQALWALLVVLLAPWRLWAIKNTQECTWQVVLNNFETVGKKDASDRFVDQEPLYTVDKVFSLLVDAPIDPDETYLGFPYYLKINYSCKGESSEALVRKGHLTGLKPVVLVTFQSPVNFHRWKIEQLQIQMEAAPFRSRERCNAEEVCLMSWYTPMPIKNGSVVMRVDVSSNGLGPFIPNKRFQVNINGFLERQRDTTLQFTVGNELFNLIPRYFVNVPSRPLWYTVDQTPVFILGGIPEEKAILLTDTNFKDFFLVELSIDSCWVGSFYCPQASFTATIFDAIATESTLFIRQNQLIYYFTGTYTTLHESNRGSERWVRVLANECIKKLCPVHFHSNGSEYVMALTTGKHEGYVHFGTITDGRVSFELLPRQRSVCNGILVVNCSITWAVFIAGDYNLLLLVEIEDPSTRKYFQVVSYDLVSDYLVVLYTIPEFIPDARGLEFLMILGTESYTNFPMVPKGMSYNPYNNLLFIWGNFLLQSYNSENFIYLADFPKELSIKYLVNSFYGDTAIVTETEEIWYLLEGSYQVYKLFPSRGWEVHVSLQVMQQSSLYAPSETMVTLFYEDNKLYQLVYLIDNQQGRLVKRLVPVEQLLVYQQISNDYLLERQGSHLTLSFTNFCPFTVMRLRDLPNPQIYTRQERYRAQPPRVLEPWGFHSDSSLAVYQGLVYYLLWLHSKYDKPYADPVHDPTWRWWKNKKQDQDYYFYLASNWRSAGSVHVDMASYEKIYDLKAENELPERIFLDKGTSYRFSVFLTAREPEPVHGASFQVQSQVGLAVVLADPGCIEAVVKEKVLVNRNSVLFWVTLSDKRFCFDQGISGHHLMKTSMLVKVVGSSGHCFQNTHQGPRMQGNLMVPVLIGCPPGKRLAFDITYTLEYNRLQNKHYFDCVHVDPEMPCFLFRDVFYPFFLIQDLVTGDSGSFQGSYVLKVVGGGPTLDTIKEYSEEDIYRFNSPLDKTDSLIWTTRNTTTTEDSTFNILSHNSLGIEWLCLENSPCHDTIPHSIFASEFFFKVLVSNRGVDKSTYCDYQLTFLLHIHGLPLSARRAFLILMVSASLFVGLVILYIISCLLSPYVVKVCNVLCWKINNIIAWESYTYSTASDTRAFSNTSGTKSGESSGGISRVVSKVAEENKTDTKETLRKMSIS</sequence>
<feature type="chain" id="PRO_5044204519" description="Cation channel sperm-associated protein subunit gamma" evidence="3">
    <location>
        <begin position="33"/>
        <end position="1156"/>
    </location>
</feature>
<evidence type="ECO:0000313" key="8">
    <source>
        <dbReference type="EMBL" id="KAJ8777565.1"/>
    </source>
</evidence>
<feature type="domain" description="CATSPERG beta-propeller" evidence="4">
    <location>
        <begin position="202"/>
        <end position="644"/>
    </location>
</feature>
<feature type="domain" description="CATSPERG N-terminal" evidence="5">
    <location>
        <begin position="39"/>
        <end position="198"/>
    </location>
</feature>
<keyword evidence="2" id="KW-0812">Transmembrane</keyword>
<dbReference type="Proteomes" id="UP001159641">
    <property type="component" value="Unassembled WGS sequence"/>
</dbReference>
<keyword evidence="3" id="KW-0732">Signal</keyword>
<dbReference type="GO" id="GO:0036128">
    <property type="term" value="C:CatSper complex"/>
    <property type="evidence" value="ECO:0007669"/>
    <property type="project" value="InterPro"/>
</dbReference>
<protein>
    <recommendedName>
        <fullName evidence="10">Cation channel sperm-associated protein subunit gamma</fullName>
    </recommendedName>
</protein>
<dbReference type="InterPro" id="IPR028246">
    <property type="entry name" value="CATSPERG"/>
</dbReference>
<feature type="compositionally biased region" description="Basic and acidic residues" evidence="1">
    <location>
        <begin position="1138"/>
        <end position="1156"/>
    </location>
</feature>
<dbReference type="EMBL" id="JAIQCJ010002304">
    <property type="protein sequence ID" value="KAJ8777565.1"/>
    <property type="molecule type" value="Genomic_DNA"/>
</dbReference>
<dbReference type="InterPro" id="IPR053874">
    <property type="entry name" value="CATSPERG_Ig-like"/>
</dbReference>
<dbReference type="Pfam" id="PF22846">
    <property type="entry name" value="CATSPERG_C"/>
    <property type="match status" value="1"/>
</dbReference>
<comment type="caution">
    <text evidence="8">The sequence shown here is derived from an EMBL/GenBank/DDBJ whole genome shotgun (WGS) entry which is preliminary data.</text>
</comment>